<protein>
    <submittedName>
        <fullName evidence="1">Uncharacterized protein</fullName>
    </submittedName>
</protein>
<evidence type="ECO:0000313" key="1">
    <source>
        <dbReference type="EMBL" id="JAH91870.1"/>
    </source>
</evidence>
<dbReference type="EMBL" id="GBXM01016707">
    <property type="protein sequence ID" value="JAH91870.1"/>
    <property type="molecule type" value="Transcribed_RNA"/>
</dbReference>
<reference evidence="1" key="1">
    <citation type="submission" date="2014-11" db="EMBL/GenBank/DDBJ databases">
        <authorList>
            <person name="Amaro Gonzalez C."/>
        </authorList>
    </citation>
    <scope>NUCLEOTIDE SEQUENCE</scope>
</reference>
<organism evidence="1">
    <name type="scientific">Anguilla anguilla</name>
    <name type="common">European freshwater eel</name>
    <name type="synonym">Muraena anguilla</name>
    <dbReference type="NCBI Taxonomy" id="7936"/>
    <lineage>
        <taxon>Eukaryota</taxon>
        <taxon>Metazoa</taxon>
        <taxon>Chordata</taxon>
        <taxon>Craniata</taxon>
        <taxon>Vertebrata</taxon>
        <taxon>Euteleostomi</taxon>
        <taxon>Actinopterygii</taxon>
        <taxon>Neopterygii</taxon>
        <taxon>Teleostei</taxon>
        <taxon>Anguilliformes</taxon>
        <taxon>Anguillidae</taxon>
        <taxon>Anguilla</taxon>
    </lineage>
</organism>
<sequence length="62" mass="7152">MLTTNTHKNTFLQLVPGNKHLTAEDRIIRKSHRVKSFTRPDITEIYKIPDSLANPDLLCVLH</sequence>
<reference evidence="1" key="2">
    <citation type="journal article" date="2015" name="Fish Shellfish Immunol.">
        <title>Early steps in the European eel (Anguilla anguilla)-Vibrio vulnificus interaction in the gills: Role of the RtxA13 toxin.</title>
        <authorList>
            <person name="Callol A."/>
            <person name="Pajuelo D."/>
            <person name="Ebbesson L."/>
            <person name="Teles M."/>
            <person name="MacKenzie S."/>
            <person name="Amaro C."/>
        </authorList>
    </citation>
    <scope>NUCLEOTIDE SEQUENCE</scope>
</reference>
<dbReference type="AlphaFoldDB" id="A0A0E9WQN4"/>
<proteinExistence type="predicted"/>
<accession>A0A0E9WQN4</accession>
<name>A0A0E9WQN4_ANGAN</name>